<dbReference type="RefSeq" id="WP_273173771.1">
    <property type="nucleotide sequence ID" value="NZ_JAAXZR010000021.1"/>
</dbReference>
<evidence type="ECO:0000313" key="9">
    <source>
        <dbReference type="Proteomes" id="UP000767327"/>
    </source>
</evidence>
<evidence type="ECO:0000256" key="1">
    <source>
        <dbReference type="ARBA" id="ARBA00022737"/>
    </source>
</evidence>
<evidence type="ECO:0000259" key="7">
    <source>
        <dbReference type="PROSITE" id="PS50901"/>
    </source>
</evidence>
<feature type="transmembrane region" description="Helical" evidence="6">
    <location>
        <begin position="225"/>
        <end position="246"/>
    </location>
</feature>
<dbReference type="SUPFAM" id="SSF52540">
    <property type="entry name" value="P-loop containing nucleoside triphosphate hydrolases"/>
    <property type="match status" value="2"/>
</dbReference>
<evidence type="ECO:0000313" key="8">
    <source>
        <dbReference type="EMBL" id="NLT79817.1"/>
    </source>
</evidence>
<dbReference type="SMART" id="SM00382">
    <property type="entry name" value="AAA"/>
    <property type="match status" value="2"/>
</dbReference>
<dbReference type="InterPro" id="IPR027417">
    <property type="entry name" value="P-loop_NTPase"/>
</dbReference>
<evidence type="ECO:0000256" key="4">
    <source>
        <dbReference type="PROSITE-ProRule" id="PRU00289"/>
    </source>
</evidence>
<dbReference type="EMBL" id="JAAXZR010000021">
    <property type="protein sequence ID" value="NLT79817.1"/>
    <property type="molecule type" value="Genomic_DNA"/>
</dbReference>
<reference evidence="8" key="2">
    <citation type="submission" date="2020-01" db="EMBL/GenBank/DDBJ databases">
        <authorList>
            <person name="Campanaro S."/>
        </authorList>
    </citation>
    <scope>NUCLEOTIDE SEQUENCE</scope>
    <source>
        <strain evidence="8">AS01afH2WH_6</strain>
    </source>
</reference>
<dbReference type="GO" id="GO:0005524">
    <property type="term" value="F:ATP binding"/>
    <property type="evidence" value="ECO:0007669"/>
    <property type="project" value="UniProtKB-UniRule"/>
</dbReference>
<dbReference type="InterPro" id="IPR003593">
    <property type="entry name" value="AAA+_ATPase"/>
</dbReference>
<dbReference type="InterPro" id="IPR002543">
    <property type="entry name" value="FtsK_dom"/>
</dbReference>
<organism evidence="8 9">
    <name type="scientific">Bifidobacterium crudilactis</name>
    <dbReference type="NCBI Taxonomy" id="327277"/>
    <lineage>
        <taxon>Bacteria</taxon>
        <taxon>Bacillati</taxon>
        <taxon>Actinomycetota</taxon>
        <taxon>Actinomycetes</taxon>
        <taxon>Bifidobacteriales</taxon>
        <taxon>Bifidobacteriaceae</taxon>
        <taxon>Bifidobacterium</taxon>
    </lineage>
</organism>
<feature type="domain" description="FtsK" evidence="7">
    <location>
        <begin position="644"/>
        <end position="855"/>
    </location>
</feature>
<sequence>MASAKRIDNRVQSEKLLFAVFLLESTLRRIALTRDHPSADVAGLRCSASADGLEIDGTQVSSGVVDVEGHALLIADMARVSTQYVVFNPDDDVLFGNEAEADVRTGDDSKVIVHGSALVVYAGSRFTYLNDDSIEDHVVLTDCPVGTRVLTPDFLLERREDQWRLSSFDGALNINAQTVLEQHEHNVVPSDFPDYLRSPRVNLEVPTDKITVNSMPRATSFDRNGLLKSILPPLAMVAASVAMSVFSGRDPLMMMGMGFVSLVTAVFTCTQYFADKKETRAHNADMNRNYDQYLLSTVAGLQRLHDRERFVLDYRYPSPAHIQTMIRRYDIRTYERMLNSKDFLRVSFGQGDVPSGLNVQTNTNSGLELDSHGDNRARNIAARFAVQHDAPIAVDLADTTLGLVGSDQVTTTAVANLLLQIAFFHSYHDVNFVTLVSQEDYRQVWSAWRFLPHLKMQRINTRGVVHNARTRDMVLNSFLQTVKQRRIALREAGKEPVSFSPHFVLSIMDDSYLAGHGLNEFLAEDMSSLGVSVIWCKEDKGLLPETVDTLVEYTNQGAGHVVNDHGQYVNIAFRPYEPLEQVESSVRRLSNLHHREVEKNAIPTVVDFMGLYKARTVEDLHVLQRWQGANTAQSLAVPLGMRGKDDIEELNLHERAHGPHGLIAGTTGSGKSEILQSYILSLAVNFAPEDVGFLTIDFKGGGMANLFRDLPHLMGAITNLDGAGTVRALASIDAELKKRQRLFTRYHVNSINGYTTLYKLGQTVKADPEHVHDEESRYPIEPLPHVFLICDEFAELKSNQPEFIDALVSTARIGRSLGVHLILATQKPSGVVTDQIWSNSRFKIALKVADTSDSNEIIKTPDAASISEPGRAYLQVGNNEIYELFQSAWSGATYEPNKSEARLADERVYRINELGQYELMSQDLSQDGRDQRVSDEPETAPEPTTQLDAVVTYLAQVAQRQHATIPARPWLPALSQHYVLPGTGADVGEHGTLPSLNTPIGILDIPWKQQQHPFMFDVDHQSHTAVFGASGYGKTMLVTTLLLGLSQRYTPDELRLMLFDFSHNGLLPLQELPHTADRIGLDEVEKLRKALHRVSETIENRNAIFKKQGAASLEQYEQRTGTRMPRLIVVVDGYDALGQDTLHDDIDGLLTSVLREGAAVGMYLIVTANRVNAIRSSLLANIPTRIALYLNDEYDVQALFGRSRQMQADIPGRAQMLVDGTPTLMQCYLPIDAENDTLMLSQLELEVEHIDQEWFGARPEAIPMVPEQLGVELFNRRDDVSAMRAAGGIPLGLAYGDAKVRGIEMHGDAPLTLMAYADEDQLALWQRIVESALAASGEKVEVVDLQEQFAQDKGSAHADVQGFTMHTSVDDVQDILMLLSAYEMLAVEKRTGDPMTLVIADLASFVSASGLNADDVTGNIRLWHRAGLHLMVFSPHSYIAKSYDPMAKAIRAIKWEGVVSARVYDSALLQASGAYAEPVLAGNESYAAYKGGIAFTKIRLPQDD</sequence>
<feature type="domain" description="FtsK" evidence="7">
    <location>
        <begin position="1011"/>
        <end position="1197"/>
    </location>
</feature>
<proteinExistence type="predicted"/>
<keyword evidence="1" id="KW-0677">Repeat</keyword>
<protein>
    <submittedName>
        <fullName evidence="8">Type VII secretion protein EssC</fullName>
    </submittedName>
</protein>
<feature type="binding site" evidence="4">
    <location>
        <begin position="665"/>
        <end position="672"/>
    </location>
    <ligand>
        <name>ATP</name>
        <dbReference type="ChEBI" id="CHEBI:30616"/>
    </ligand>
</feature>
<dbReference type="PANTHER" id="PTHR22683:SF1">
    <property type="entry name" value="TYPE VII SECRETION SYSTEM PROTEIN ESSC"/>
    <property type="match status" value="1"/>
</dbReference>
<feature type="binding site" evidence="4">
    <location>
        <begin position="1028"/>
        <end position="1035"/>
    </location>
    <ligand>
        <name>ATP</name>
        <dbReference type="ChEBI" id="CHEBI:30616"/>
    </ligand>
</feature>
<accession>A0A971CZW3</accession>
<keyword evidence="6" id="KW-0472">Membrane</keyword>
<evidence type="ECO:0000256" key="6">
    <source>
        <dbReference type="SAM" id="Phobius"/>
    </source>
</evidence>
<dbReference type="Pfam" id="PF01580">
    <property type="entry name" value="FtsK_SpoIIIE"/>
    <property type="match status" value="2"/>
</dbReference>
<feature type="region of interest" description="Disordered" evidence="5">
    <location>
        <begin position="923"/>
        <end position="943"/>
    </location>
</feature>
<dbReference type="GO" id="GO:0003677">
    <property type="term" value="F:DNA binding"/>
    <property type="evidence" value="ECO:0007669"/>
    <property type="project" value="InterPro"/>
</dbReference>
<dbReference type="Proteomes" id="UP000767327">
    <property type="component" value="Unassembled WGS sequence"/>
</dbReference>
<dbReference type="PROSITE" id="PS50901">
    <property type="entry name" value="FTSK"/>
    <property type="match status" value="2"/>
</dbReference>
<gene>
    <name evidence="8" type="primary">essC</name>
    <name evidence="8" type="ORF">GXW98_06005</name>
</gene>
<dbReference type="NCBIfam" id="TIGR03928">
    <property type="entry name" value="T7_EssCb_Firm"/>
    <property type="match status" value="1"/>
</dbReference>
<dbReference type="Gene3D" id="3.40.50.300">
    <property type="entry name" value="P-loop containing nucleotide triphosphate hydrolases"/>
    <property type="match status" value="2"/>
</dbReference>
<reference evidence="8" key="1">
    <citation type="journal article" date="2020" name="Biotechnol. Biofuels">
        <title>New insights from the biogas microbiome by comprehensive genome-resolved metagenomics of nearly 1600 species originating from multiple anaerobic digesters.</title>
        <authorList>
            <person name="Campanaro S."/>
            <person name="Treu L."/>
            <person name="Rodriguez-R L.M."/>
            <person name="Kovalovszki A."/>
            <person name="Ziels R.M."/>
            <person name="Maus I."/>
            <person name="Zhu X."/>
            <person name="Kougias P.G."/>
            <person name="Basile A."/>
            <person name="Luo G."/>
            <person name="Schluter A."/>
            <person name="Konstantinidis K.T."/>
            <person name="Angelidaki I."/>
        </authorList>
    </citation>
    <scope>NUCLEOTIDE SEQUENCE</scope>
    <source>
        <strain evidence="8">AS01afH2WH_6</strain>
    </source>
</reference>
<feature type="compositionally biased region" description="Basic and acidic residues" evidence="5">
    <location>
        <begin position="926"/>
        <end position="935"/>
    </location>
</feature>
<dbReference type="CDD" id="cd01127">
    <property type="entry name" value="TrwB_TraG_TraD_VirD4"/>
    <property type="match status" value="1"/>
</dbReference>
<keyword evidence="6" id="KW-0812">Transmembrane</keyword>
<dbReference type="InterPro" id="IPR023839">
    <property type="entry name" value="Firmicutes_EssC_C"/>
</dbReference>
<comment type="caution">
    <text evidence="8">The sequence shown here is derived from an EMBL/GenBank/DDBJ whole genome shotgun (WGS) entry which is preliminary data.</text>
</comment>
<keyword evidence="6" id="KW-1133">Transmembrane helix</keyword>
<evidence type="ECO:0000256" key="3">
    <source>
        <dbReference type="ARBA" id="ARBA00022840"/>
    </source>
</evidence>
<evidence type="ECO:0000256" key="5">
    <source>
        <dbReference type="SAM" id="MobiDB-lite"/>
    </source>
</evidence>
<keyword evidence="3 4" id="KW-0067">ATP-binding</keyword>
<evidence type="ECO:0000256" key="2">
    <source>
        <dbReference type="ARBA" id="ARBA00022741"/>
    </source>
</evidence>
<dbReference type="PANTHER" id="PTHR22683">
    <property type="entry name" value="SPORULATION PROTEIN RELATED"/>
    <property type="match status" value="1"/>
</dbReference>
<dbReference type="InterPro" id="IPR050206">
    <property type="entry name" value="FtsK/SpoIIIE/SftA"/>
</dbReference>
<keyword evidence="2 4" id="KW-0547">Nucleotide-binding</keyword>
<name>A0A971CZW3_9BIFI</name>